<keyword evidence="3" id="KW-1185">Reference proteome</keyword>
<feature type="region of interest" description="Disordered" evidence="1">
    <location>
        <begin position="45"/>
        <end position="67"/>
    </location>
</feature>
<proteinExistence type="predicted"/>
<accession>A0A4S2KKL6</accession>
<gene>
    <name evidence="2" type="ORF">DBV15_00797</name>
</gene>
<feature type="compositionally biased region" description="Low complexity" evidence="1">
    <location>
        <begin position="45"/>
        <end position="63"/>
    </location>
</feature>
<reference evidence="2 3" key="1">
    <citation type="journal article" date="2019" name="Philos. Trans. R. Soc. Lond., B, Biol. Sci.">
        <title>Ant behaviour and brain gene expression of defending hosts depend on the ecological success of the intruding social parasite.</title>
        <authorList>
            <person name="Kaur R."/>
            <person name="Stoldt M."/>
            <person name="Jongepier E."/>
            <person name="Feldmeyer B."/>
            <person name="Menzel F."/>
            <person name="Bornberg-Bauer E."/>
            <person name="Foitzik S."/>
        </authorList>
    </citation>
    <scope>NUCLEOTIDE SEQUENCE [LARGE SCALE GENOMIC DNA]</scope>
    <source>
        <tissue evidence="2">Whole body</tissue>
    </source>
</reference>
<name>A0A4S2KKL6_9HYME</name>
<dbReference type="SUPFAM" id="SSF48726">
    <property type="entry name" value="Immunoglobulin"/>
    <property type="match status" value="1"/>
</dbReference>
<comment type="caution">
    <text evidence="2">The sequence shown here is derived from an EMBL/GenBank/DDBJ whole genome shotgun (WGS) entry which is preliminary data.</text>
</comment>
<evidence type="ECO:0000313" key="3">
    <source>
        <dbReference type="Proteomes" id="UP000310200"/>
    </source>
</evidence>
<protein>
    <submittedName>
        <fullName evidence="2">Uncharacterized protein</fullName>
    </submittedName>
</protein>
<sequence length="134" mass="14532">MFYEVLHKQMLMLGGLQLGLYRRFIEQPLKPAPPPIVTIHKSSGYSGYSSTTTQGQSSSTSSYNGKHNSTSFSYKAIPETSSRYHFSSDGSTSFEFGIKTCTASDVGQYLARAIGQKGETNSAFALNVVSPGEL</sequence>
<dbReference type="InterPro" id="IPR036179">
    <property type="entry name" value="Ig-like_dom_sf"/>
</dbReference>
<dbReference type="Proteomes" id="UP000310200">
    <property type="component" value="Unassembled WGS sequence"/>
</dbReference>
<dbReference type="InterPro" id="IPR013783">
    <property type="entry name" value="Ig-like_fold"/>
</dbReference>
<dbReference type="Gene3D" id="2.60.40.10">
    <property type="entry name" value="Immunoglobulins"/>
    <property type="match status" value="1"/>
</dbReference>
<evidence type="ECO:0000256" key="1">
    <source>
        <dbReference type="SAM" id="MobiDB-lite"/>
    </source>
</evidence>
<evidence type="ECO:0000313" key="2">
    <source>
        <dbReference type="EMBL" id="TGZ50122.1"/>
    </source>
</evidence>
<organism evidence="2 3">
    <name type="scientific">Temnothorax longispinosus</name>
    <dbReference type="NCBI Taxonomy" id="300112"/>
    <lineage>
        <taxon>Eukaryota</taxon>
        <taxon>Metazoa</taxon>
        <taxon>Ecdysozoa</taxon>
        <taxon>Arthropoda</taxon>
        <taxon>Hexapoda</taxon>
        <taxon>Insecta</taxon>
        <taxon>Pterygota</taxon>
        <taxon>Neoptera</taxon>
        <taxon>Endopterygota</taxon>
        <taxon>Hymenoptera</taxon>
        <taxon>Apocrita</taxon>
        <taxon>Aculeata</taxon>
        <taxon>Formicoidea</taxon>
        <taxon>Formicidae</taxon>
        <taxon>Myrmicinae</taxon>
        <taxon>Temnothorax</taxon>
    </lineage>
</organism>
<dbReference type="EMBL" id="QBLH01002024">
    <property type="protein sequence ID" value="TGZ50122.1"/>
    <property type="molecule type" value="Genomic_DNA"/>
</dbReference>
<dbReference type="AlphaFoldDB" id="A0A4S2KKL6"/>
<dbReference type="STRING" id="300112.A0A4S2KKL6"/>